<dbReference type="Proteomes" id="UP000054516">
    <property type="component" value="Unassembled WGS sequence"/>
</dbReference>
<keyword evidence="3" id="KW-0274">FAD</keyword>
<evidence type="ECO:0000313" key="7">
    <source>
        <dbReference type="Proteomes" id="UP000054516"/>
    </source>
</evidence>
<dbReference type="STRING" id="77044.A0A1W2TMG5"/>
<dbReference type="InterPro" id="IPR050416">
    <property type="entry name" value="FAD-linked_Oxidoreductase"/>
</dbReference>
<organism evidence="6">
    <name type="scientific">Rosellinia necatrix</name>
    <name type="common">White root-rot fungus</name>
    <dbReference type="NCBI Taxonomy" id="77044"/>
    <lineage>
        <taxon>Eukaryota</taxon>
        <taxon>Fungi</taxon>
        <taxon>Dikarya</taxon>
        <taxon>Ascomycota</taxon>
        <taxon>Pezizomycotina</taxon>
        <taxon>Sordariomycetes</taxon>
        <taxon>Xylariomycetidae</taxon>
        <taxon>Xylariales</taxon>
        <taxon>Xylariaceae</taxon>
        <taxon>Rosellinia</taxon>
    </lineage>
</organism>
<dbReference type="OMA" id="THPQDHK"/>
<dbReference type="OrthoDB" id="2151789at2759"/>
<dbReference type="InterPro" id="IPR006094">
    <property type="entry name" value="Oxid_FAD_bind_N"/>
</dbReference>
<dbReference type="InterPro" id="IPR036318">
    <property type="entry name" value="FAD-bd_PCMH-like_sf"/>
</dbReference>
<feature type="domain" description="FAD-binding PCMH-type" evidence="5">
    <location>
        <begin position="48"/>
        <end position="219"/>
    </location>
</feature>
<evidence type="ECO:0000256" key="4">
    <source>
        <dbReference type="ARBA" id="ARBA00023002"/>
    </source>
</evidence>
<dbReference type="Pfam" id="PF01565">
    <property type="entry name" value="FAD_binding_4"/>
    <property type="match status" value="1"/>
</dbReference>
<evidence type="ECO:0000259" key="5">
    <source>
        <dbReference type="PROSITE" id="PS51387"/>
    </source>
</evidence>
<dbReference type="SUPFAM" id="SSF56176">
    <property type="entry name" value="FAD-binding/transporter-associated domain-like"/>
    <property type="match status" value="1"/>
</dbReference>
<dbReference type="GO" id="GO:0071949">
    <property type="term" value="F:FAD binding"/>
    <property type="evidence" value="ECO:0007669"/>
    <property type="project" value="InterPro"/>
</dbReference>
<keyword evidence="2" id="KW-0285">Flavoprotein</keyword>
<dbReference type="EMBL" id="DF977483">
    <property type="protein sequence ID" value="GAP89524.1"/>
    <property type="molecule type" value="Genomic_DNA"/>
</dbReference>
<evidence type="ECO:0000256" key="2">
    <source>
        <dbReference type="ARBA" id="ARBA00022630"/>
    </source>
</evidence>
<protein>
    <submittedName>
        <fullName evidence="6">Putative FAD binding domain-containing protein</fullName>
        <ecNumber evidence="6">1.3.1.98</ecNumber>
    </submittedName>
</protein>
<accession>A0A1W2TMG5</accession>
<dbReference type="EC" id="1.3.1.98" evidence="6"/>
<sequence length="494" mass="53994">MAVAAMGAMALAQSTCDLVESRTSIEMHKRFQPLYTSEQTEYWSTACGDLKPSCILMPTTTEEVAAIVSILAANNESFAIKSGGHNPNNYFASIDGGPLISTKNLDQVILDPKTQTARIGPGNRWDEVSEALDGSGYTAVGGRIGNVGVGGYMLGGGLSFMSTEYGWAANSVLEFELVLANSSIVHVTESNHPDLFMALKGGGNNFGIVTSYLLRVYPQGDVWGGNLVFDATQDVTKAMLAAVRDFTENYDDDKAGIIVTAERTLATLVDIWVVFLYYNGPEPPAGVFDKFFDISKFKLNTCKTQSMHSLLSGNNWAVIKGSVYTIGTETMPLPNEANGAEVMQKIYDHWVEVSDKVKFVPGVVASVAFQPLPKGLAKVAKAKGGDMLDFDADIDRIVLELDYSFIHNSAYDTIDKTMRDTYGGFKTIVEDYQDSGLLPKDAYLPLFQNDCFYPQDYFGRLRPEKLALARRVQAEVDPNGFWKTRTAGFKIPSS</sequence>
<dbReference type="PANTHER" id="PTHR42973:SF13">
    <property type="entry name" value="FAD-BINDING PCMH-TYPE DOMAIN-CONTAINING PROTEIN"/>
    <property type="match status" value="1"/>
</dbReference>
<dbReference type="InterPro" id="IPR016166">
    <property type="entry name" value="FAD-bd_PCMH"/>
</dbReference>
<dbReference type="PANTHER" id="PTHR42973">
    <property type="entry name" value="BINDING OXIDOREDUCTASE, PUTATIVE (AFU_ORTHOLOGUE AFUA_1G17690)-RELATED"/>
    <property type="match status" value="1"/>
</dbReference>
<name>A0A1W2TMG5_ROSNE</name>
<dbReference type="AlphaFoldDB" id="A0A1W2TMG5"/>
<dbReference type="Gene3D" id="3.30.465.10">
    <property type="match status" value="1"/>
</dbReference>
<proteinExistence type="inferred from homology"/>
<dbReference type="GO" id="GO:0008762">
    <property type="term" value="F:UDP-N-acetylmuramate dehydrogenase activity"/>
    <property type="evidence" value="ECO:0007669"/>
    <property type="project" value="UniProtKB-EC"/>
</dbReference>
<evidence type="ECO:0000313" key="6">
    <source>
        <dbReference type="EMBL" id="GAP89524.1"/>
    </source>
</evidence>
<keyword evidence="7" id="KW-1185">Reference proteome</keyword>
<reference evidence="6" key="1">
    <citation type="submission" date="2016-03" db="EMBL/GenBank/DDBJ databases">
        <title>Draft genome sequence of Rosellinia necatrix.</title>
        <authorList>
            <person name="Kanematsu S."/>
        </authorList>
    </citation>
    <scope>NUCLEOTIDE SEQUENCE [LARGE SCALE GENOMIC DNA]</scope>
    <source>
        <strain evidence="6">W97</strain>
    </source>
</reference>
<dbReference type="InterPro" id="IPR016169">
    <property type="entry name" value="FAD-bd_PCMH_sub2"/>
</dbReference>
<dbReference type="PROSITE" id="PS51387">
    <property type="entry name" value="FAD_PCMH"/>
    <property type="match status" value="1"/>
</dbReference>
<evidence type="ECO:0000256" key="3">
    <source>
        <dbReference type="ARBA" id="ARBA00022827"/>
    </source>
</evidence>
<comment type="similarity">
    <text evidence="1">Belongs to the oxygen-dependent FAD-linked oxidoreductase family.</text>
</comment>
<keyword evidence="4 6" id="KW-0560">Oxidoreductase</keyword>
<gene>
    <name evidence="6" type="ORF">SAMD00023353_3800430</name>
</gene>
<evidence type="ECO:0000256" key="1">
    <source>
        <dbReference type="ARBA" id="ARBA00005466"/>
    </source>
</evidence>